<keyword evidence="3" id="KW-0067">ATP-binding</keyword>
<dbReference type="AlphaFoldDB" id="A0AAU2UX53"/>
<dbReference type="PANTHER" id="PTHR35526">
    <property type="entry name" value="ANTI-SIGMA-F FACTOR RSBW-RELATED"/>
    <property type="match status" value="1"/>
</dbReference>
<dbReference type="EMBL" id="CP108318">
    <property type="protein sequence ID" value="WTW59770.1"/>
    <property type="molecule type" value="Genomic_DNA"/>
</dbReference>
<dbReference type="InterPro" id="IPR003594">
    <property type="entry name" value="HATPase_dom"/>
</dbReference>
<reference evidence="3" key="1">
    <citation type="submission" date="2022-10" db="EMBL/GenBank/DDBJ databases">
        <title>The complete genomes of actinobacterial strains from the NBC collection.</title>
        <authorList>
            <person name="Joergensen T.S."/>
            <person name="Alvarez Arevalo M."/>
            <person name="Sterndorff E.B."/>
            <person name="Faurdal D."/>
            <person name="Vuksanovic O."/>
            <person name="Mourched A.-S."/>
            <person name="Charusanti P."/>
            <person name="Shaw S."/>
            <person name="Blin K."/>
            <person name="Weber T."/>
        </authorList>
    </citation>
    <scope>NUCLEOTIDE SEQUENCE</scope>
    <source>
        <strain evidence="3">NBC_00003</strain>
    </source>
</reference>
<evidence type="ECO:0000256" key="1">
    <source>
        <dbReference type="ARBA" id="ARBA00022527"/>
    </source>
</evidence>
<protein>
    <submittedName>
        <fullName evidence="3">ATP-binding protein</fullName>
    </submittedName>
</protein>
<dbReference type="InterPro" id="IPR050267">
    <property type="entry name" value="Anti-sigma-factor_SerPK"/>
</dbReference>
<dbReference type="CDD" id="cd16936">
    <property type="entry name" value="HATPase_RsbW-like"/>
    <property type="match status" value="1"/>
</dbReference>
<dbReference type="InterPro" id="IPR036890">
    <property type="entry name" value="HATPase_C_sf"/>
</dbReference>
<keyword evidence="1" id="KW-0418">Kinase</keyword>
<dbReference type="PANTHER" id="PTHR35526:SF3">
    <property type="entry name" value="ANTI-SIGMA-F FACTOR RSBW"/>
    <property type="match status" value="1"/>
</dbReference>
<gene>
    <name evidence="3" type="ORF">OG549_03390</name>
</gene>
<keyword evidence="3" id="KW-0547">Nucleotide-binding</keyword>
<dbReference type="SUPFAM" id="SSF55874">
    <property type="entry name" value="ATPase domain of HSP90 chaperone/DNA topoisomerase II/histidine kinase"/>
    <property type="match status" value="1"/>
</dbReference>
<sequence length="119" mass="12939">MVFPPETARLPQMRRFTRAFLRLHRVRGSVAEDIVLSVSGLVSNGIRQGNGAMALRVRYVGDGLRIEVSDGNPIPAEMRIASDNDVSGRGLFLIVAVAQDWGVSDEGATTWWVLSLAAC</sequence>
<keyword evidence="1" id="KW-0723">Serine/threonine-protein kinase</keyword>
<accession>A0AAU2UX53</accession>
<dbReference type="Pfam" id="PF13581">
    <property type="entry name" value="HATPase_c_2"/>
    <property type="match status" value="1"/>
</dbReference>
<organism evidence="3">
    <name type="scientific">Streptomyces sp. NBC_00003</name>
    <dbReference type="NCBI Taxonomy" id="2903608"/>
    <lineage>
        <taxon>Bacteria</taxon>
        <taxon>Bacillati</taxon>
        <taxon>Actinomycetota</taxon>
        <taxon>Actinomycetes</taxon>
        <taxon>Kitasatosporales</taxon>
        <taxon>Streptomycetaceae</taxon>
        <taxon>Streptomyces</taxon>
    </lineage>
</organism>
<feature type="domain" description="Histidine kinase/HSP90-like ATPase" evidence="2">
    <location>
        <begin position="3"/>
        <end position="111"/>
    </location>
</feature>
<dbReference type="GO" id="GO:0005524">
    <property type="term" value="F:ATP binding"/>
    <property type="evidence" value="ECO:0007669"/>
    <property type="project" value="UniProtKB-KW"/>
</dbReference>
<evidence type="ECO:0000259" key="2">
    <source>
        <dbReference type="Pfam" id="PF13581"/>
    </source>
</evidence>
<evidence type="ECO:0000313" key="3">
    <source>
        <dbReference type="EMBL" id="WTW59770.1"/>
    </source>
</evidence>
<proteinExistence type="predicted"/>
<keyword evidence="1" id="KW-0808">Transferase</keyword>
<name>A0AAU2UX53_9ACTN</name>
<dbReference type="Gene3D" id="3.30.565.10">
    <property type="entry name" value="Histidine kinase-like ATPase, C-terminal domain"/>
    <property type="match status" value="1"/>
</dbReference>
<dbReference type="GO" id="GO:0004674">
    <property type="term" value="F:protein serine/threonine kinase activity"/>
    <property type="evidence" value="ECO:0007669"/>
    <property type="project" value="UniProtKB-KW"/>
</dbReference>